<evidence type="ECO:0000313" key="1">
    <source>
        <dbReference type="Proteomes" id="UP000515121"/>
    </source>
</evidence>
<dbReference type="GeneID" id="111305404"/>
<name>A0A6P6A0Y8_DURZI</name>
<dbReference type="AlphaFoldDB" id="A0A6P6A0Y8"/>
<dbReference type="OrthoDB" id="839271at2759"/>
<gene>
    <name evidence="2" type="primary">LOC111305404</name>
</gene>
<organism evidence="1 2">
    <name type="scientific">Durio zibethinus</name>
    <name type="common">Durian</name>
    <dbReference type="NCBI Taxonomy" id="66656"/>
    <lineage>
        <taxon>Eukaryota</taxon>
        <taxon>Viridiplantae</taxon>
        <taxon>Streptophyta</taxon>
        <taxon>Embryophyta</taxon>
        <taxon>Tracheophyta</taxon>
        <taxon>Spermatophyta</taxon>
        <taxon>Magnoliopsida</taxon>
        <taxon>eudicotyledons</taxon>
        <taxon>Gunneridae</taxon>
        <taxon>Pentapetalae</taxon>
        <taxon>rosids</taxon>
        <taxon>malvids</taxon>
        <taxon>Malvales</taxon>
        <taxon>Malvaceae</taxon>
        <taxon>Helicteroideae</taxon>
        <taxon>Durio</taxon>
    </lineage>
</organism>
<evidence type="ECO:0000313" key="2">
    <source>
        <dbReference type="RefSeq" id="XP_022758653.1"/>
    </source>
</evidence>
<sequence>MCTGNFLTNVTEQVICWEDTQAPKPLPITLATISTHWEEMSVTDSAVSKQDDALGTECKKQVTILKPCLVKQDSACKLLHLKVSYFLPTKCEERKRKSDKSLEQNLQVFFYLLNSANQWISLYPKSLNKHLFNVA</sequence>
<dbReference type="KEGG" id="dzi:111305404"/>
<accession>A0A6P6A0Y8</accession>
<keyword evidence="1" id="KW-1185">Reference proteome</keyword>
<dbReference type="Proteomes" id="UP000515121">
    <property type="component" value="Unplaced"/>
</dbReference>
<protein>
    <submittedName>
        <fullName evidence="2">Uncharacterized protein LOC111305404</fullName>
    </submittedName>
</protein>
<proteinExistence type="predicted"/>
<dbReference type="RefSeq" id="XP_022758653.1">
    <property type="nucleotide sequence ID" value="XM_022902918.1"/>
</dbReference>
<reference evidence="2" key="1">
    <citation type="submission" date="2025-08" db="UniProtKB">
        <authorList>
            <consortium name="RefSeq"/>
        </authorList>
    </citation>
    <scope>IDENTIFICATION</scope>
    <source>
        <tissue evidence="2">Fruit stalk</tissue>
    </source>
</reference>